<evidence type="ECO:0000313" key="2">
    <source>
        <dbReference type="Proteomes" id="UP000184498"/>
    </source>
</evidence>
<proteinExistence type="predicted"/>
<reference evidence="2" key="1">
    <citation type="submission" date="2016-11" db="EMBL/GenBank/DDBJ databases">
        <authorList>
            <person name="Varghese N."/>
            <person name="Submissions S."/>
        </authorList>
    </citation>
    <scope>NUCLEOTIDE SEQUENCE [LARGE SCALE GENOMIC DNA]</scope>
    <source>
        <strain evidence="2">DSM 18016</strain>
    </source>
</reference>
<evidence type="ECO:0000313" key="1">
    <source>
        <dbReference type="EMBL" id="SHK64323.1"/>
    </source>
</evidence>
<keyword evidence="2" id="KW-1185">Reference proteome</keyword>
<protein>
    <submittedName>
        <fullName evidence="1">Uncharacterized protein</fullName>
    </submittedName>
</protein>
<dbReference type="Proteomes" id="UP000184498">
    <property type="component" value="Unassembled WGS sequence"/>
</dbReference>
<sequence>MKIVKRIKSKNNKKRDKSLYFVDKSLIFVEEKITNEKIRTFQSTFGYS</sequence>
<dbReference type="AlphaFoldDB" id="A0A1M6U559"/>
<accession>A0A1M6U559</accession>
<name>A0A1M6U559_9FLAO</name>
<organism evidence="1 2">
    <name type="scientific">Epilithonimonas mollis</name>
    <dbReference type="NCBI Taxonomy" id="216903"/>
    <lineage>
        <taxon>Bacteria</taxon>
        <taxon>Pseudomonadati</taxon>
        <taxon>Bacteroidota</taxon>
        <taxon>Flavobacteriia</taxon>
        <taxon>Flavobacteriales</taxon>
        <taxon>Weeksellaceae</taxon>
        <taxon>Chryseobacterium group</taxon>
        <taxon>Epilithonimonas</taxon>
    </lineage>
</organism>
<dbReference type="EMBL" id="FRAM01000004">
    <property type="protein sequence ID" value="SHK64323.1"/>
    <property type="molecule type" value="Genomic_DNA"/>
</dbReference>
<gene>
    <name evidence="1" type="ORF">SAMN05444371_3132</name>
</gene>